<feature type="compositionally biased region" description="Acidic residues" evidence="1">
    <location>
        <begin position="15"/>
        <end position="25"/>
    </location>
</feature>
<evidence type="ECO:0000256" key="1">
    <source>
        <dbReference type="SAM" id="MobiDB-lite"/>
    </source>
</evidence>
<feature type="compositionally biased region" description="Polar residues" evidence="1">
    <location>
        <begin position="190"/>
        <end position="199"/>
    </location>
</feature>
<feature type="region of interest" description="Disordered" evidence="1">
    <location>
        <begin position="106"/>
        <end position="269"/>
    </location>
</feature>
<dbReference type="EMBL" id="PYSW02000038">
    <property type="protein sequence ID" value="KAG2377327.1"/>
    <property type="molecule type" value="Genomic_DNA"/>
</dbReference>
<proteinExistence type="predicted"/>
<feature type="region of interest" description="Disordered" evidence="1">
    <location>
        <begin position="1"/>
        <end position="64"/>
    </location>
</feature>
<dbReference type="GeneID" id="68101692"/>
<feature type="compositionally biased region" description="Basic and acidic residues" evidence="1">
    <location>
        <begin position="1"/>
        <end position="14"/>
    </location>
</feature>
<dbReference type="AlphaFoldDB" id="A0AA88GH74"/>
<feature type="compositionally biased region" description="Polar residues" evidence="1">
    <location>
        <begin position="137"/>
        <end position="147"/>
    </location>
</feature>
<reference evidence="2 3" key="1">
    <citation type="journal article" date="2018" name="BMC Genomics">
        <title>The genome of Naegleria lovaniensis, the basis for a comparative approach to unravel pathogenicity factors of the human pathogenic amoeba N. fowleri.</title>
        <authorList>
            <person name="Liechti N."/>
            <person name="Schurch N."/>
            <person name="Bruggmann R."/>
            <person name="Wittwer M."/>
        </authorList>
    </citation>
    <scope>NUCLEOTIDE SEQUENCE [LARGE SCALE GENOMIC DNA]</scope>
    <source>
        <strain evidence="2 3">ATCC 30569</strain>
    </source>
</reference>
<protein>
    <submittedName>
        <fullName evidence="2">Uncharacterized protein</fullName>
    </submittedName>
</protein>
<dbReference type="Proteomes" id="UP000816034">
    <property type="component" value="Unassembled WGS sequence"/>
</dbReference>
<comment type="caution">
    <text evidence="2">The sequence shown here is derived from an EMBL/GenBank/DDBJ whole genome shotgun (WGS) entry which is preliminary data.</text>
</comment>
<organism evidence="2 3">
    <name type="scientific">Naegleria lovaniensis</name>
    <name type="common">Amoeba</name>
    <dbReference type="NCBI Taxonomy" id="51637"/>
    <lineage>
        <taxon>Eukaryota</taxon>
        <taxon>Discoba</taxon>
        <taxon>Heterolobosea</taxon>
        <taxon>Tetramitia</taxon>
        <taxon>Eutetramitia</taxon>
        <taxon>Vahlkampfiidae</taxon>
        <taxon>Naegleria</taxon>
    </lineage>
</organism>
<gene>
    <name evidence="2" type="ORF">C9374_009238</name>
</gene>
<sequence>MAKHDKTQHTRDQEMTDSDTEDELRLDEGATTTSPQGEEDASGSDVEQHKQDSSSMFRHSSPKPKIDEDAKAFLEFTNIVSESAIALSSGSSSIFFINTSVPATASFVKNPQAPPPPPDMELPDQGFERGSIVHNASELTSPHSSLITPVPYKTPQKTNEGKTEEVQQGKQKSKRSSKQKQDKKQQVQKDNAQNTTMSRKQTKTFKDETLKASGMTVNDDGNSKKRRGRPPGKKDNVTPTKKKKDEDETESQPGNFSSIPPTLTNQTTGMQVGRGKDIVLNESCDPAANSIICQSLFNREVLDNTFLYRKNTFEADTYFLHQLDEALLQHLSQKVVQKDKLIDSTALVLDLDITI</sequence>
<evidence type="ECO:0000313" key="3">
    <source>
        <dbReference type="Proteomes" id="UP000816034"/>
    </source>
</evidence>
<dbReference type="RefSeq" id="XP_044544589.1">
    <property type="nucleotide sequence ID" value="XM_044699403.1"/>
</dbReference>
<evidence type="ECO:0000313" key="2">
    <source>
        <dbReference type="EMBL" id="KAG2377327.1"/>
    </source>
</evidence>
<keyword evidence="3" id="KW-1185">Reference proteome</keyword>
<accession>A0AA88GH74</accession>
<name>A0AA88GH74_NAELO</name>
<feature type="compositionally biased region" description="Polar residues" evidence="1">
    <location>
        <begin position="251"/>
        <end position="269"/>
    </location>
</feature>